<evidence type="ECO:0000313" key="3">
    <source>
        <dbReference type="Proteomes" id="UP000469734"/>
    </source>
</evidence>
<dbReference type="AlphaFoldDB" id="A0A7X4H3C8"/>
<sequence length="68" mass="7423">MISAIQDFSLFAALFAVMKLALLVAVSGGLVVLFKPLLLGCARAAVLVVKPKLTREQRLQRRQLATRT</sequence>
<proteinExistence type="predicted"/>
<reference evidence="2 3" key="1">
    <citation type="submission" date="2019-12" db="EMBL/GenBank/DDBJ databases">
        <title>Novel species isolated from a subtropical stream in China.</title>
        <authorList>
            <person name="Lu H."/>
        </authorList>
    </citation>
    <scope>NUCLEOTIDE SEQUENCE [LARGE SCALE GENOMIC DNA]</scope>
    <source>
        <strain evidence="2 3">FT134W</strain>
    </source>
</reference>
<organism evidence="2 3">
    <name type="scientific">Duganella margarita</name>
    <dbReference type="NCBI Taxonomy" id="2692170"/>
    <lineage>
        <taxon>Bacteria</taxon>
        <taxon>Pseudomonadati</taxon>
        <taxon>Pseudomonadota</taxon>
        <taxon>Betaproteobacteria</taxon>
        <taxon>Burkholderiales</taxon>
        <taxon>Oxalobacteraceae</taxon>
        <taxon>Telluria group</taxon>
        <taxon>Duganella</taxon>
    </lineage>
</organism>
<evidence type="ECO:0000256" key="1">
    <source>
        <dbReference type="SAM" id="Phobius"/>
    </source>
</evidence>
<dbReference type="RefSeq" id="WP_161050647.1">
    <property type="nucleotide sequence ID" value="NZ_WWCR01000014.1"/>
</dbReference>
<keyword evidence="1" id="KW-0472">Membrane</keyword>
<dbReference type="EMBL" id="WWCR01000014">
    <property type="protein sequence ID" value="MYM73499.1"/>
    <property type="molecule type" value="Genomic_DNA"/>
</dbReference>
<feature type="transmembrane region" description="Helical" evidence="1">
    <location>
        <begin position="12"/>
        <end position="34"/>
    </location>
</feature>
<comment type="caution">
    <text evidence="2">The sequence shown here is derived from an EMBL/GenBank/DDBJ whole genome shotgun (WGS) entry which is preliminary data.</text>
</comment>
<gene>
    <name evidence="2" type="ORF">GTP56_14995</name>
</gene>
<dbReference type="Proteomes" id="UP000469734">
    <property type="component" value="Unassembled WGS sequence"/>
</dbReference>
<keyword evidence="1" id="KW-1133">Transmembrane helix</keyword>
<protein>
    <submittedName>
        <fullName evidence="2">Uncharacterized protein</fullName>
    </submittedName>
</protein>
<keyword evidence="1" id="KW-0812">Transmembrane</keyword>
<name>A0A7X4H3C8_9BURK</name>
<evidence type="ECO:0000313" key="2">
    <source>
        <dbReference type="EMBL" id="MYM73499.1"/>
    </source>
</evidence>
<accession>A0A7X4H3C8</accession>